<keyword evidence="4" id="KW-1133">Transmembrane helix</keyword>
<dbReference type="SUPFAM" id="SSF160240">
    <property type="entry name" value="Cation efflux protein cytoplasmic domain-like"/>
    <property type="match status" value="1"/>
</dbReference>
<dbReference type="InterPro" id="IPR058533">
    <property type="entry name" value="Cation_efflux_TM"/>
</dbReference>
<dbReference type="Proteomes" id="UP000789706">
    <property type="component" value="Unassembled WGS sequence"/>
</dbReference>
<dbReference type="GO" id="GO:0016020">
    <property type="term" value="C:membrane"/>
    <property type="evidence" value="ECO:0007669"/>
    <property type="project" value="UniProtKB-SubCell"/>
</dbReference>
<evidence type="ECO:0000313" key="8">
    <source>
        <dbReference type="EMBL" id="CAG8581921.1"/>
    </source>
</evidence>
<keyword evidence="3" id="KW-0812">Transmembrane</keyword>
<dbReference type="GO" id="GO:0098771">
    <property type="term" value="P:inorganic ion homeostasis"/>
    <property type="evidence" value="ECO:0007669"/>
    <property type="project" value="UniProtKB-ARBA"/>
</dbReference>
<dbReference type="AlphaFoldDB" id="A0A9N9BUW7"/>
<name>A0A9N9BUW7_9GLOM</name>
<dbReference type="NCBIfam" id="TIGR01297">
    <property type="entry name" value="CDF"/>
    <property type="match status" value="1"/>
</dbReference>
<dbReference type="Pfam" id="PF16916">
    <property type="entry name" value="ZT_dimer"/>
    <property type="match status" value="1"/>
</dbReference>
<dbReference type="InterPro" id="IPR027470">
    <property type="entry name" value="Cation_efflux_CTD"/>
</dbReference>
<evidence type="ECO:0000313" key="9">
    <source>
        <dbReference type="Proteomes" id="UP000789706"/>
    </source>
</evidence>
<keyword evidence="5" id="KW-0472">Membrane</keyword>
<evidence type="ECO:0000259" key="7">
    <source>
        <dbReference type="Pfam" id="PF16916"/>
    </source>
</evidence>
<accession>A0A9N9BUW7</accession>
<dbReference type="Pfam" id="PF01545">
    <property type="entry name" value="Cation_efflux"/>
    <property type="match status" value="1"/>
</dbReference>
<keyword evidence="2" id="KW-0813">Transport</keyword>
<sequence length="261" mass="28649">MNSASLLADAGHSLSDLTSDFVTLYTFRKSRKPPDATHPYGYGKYETIGSLGVSTFLILGALGIGHHAYELLLASLPHEITTGGVIENTIETIENTIDAIVHHENSSQLNPNAAWHHRSDAASSLVALASIVGSYFGFPLLDPIGGILVAGMIMKSGINILITSLKELVDVGMEENVIHRVNNAVQKFQNEEPNVVNFHSIRGRKSGPFYLIDMVVQVKPYLTVMNAHSIEEKVREAVKKECKSVKEVLIHLDAYHHEPHH</sequence>
<comment type="subcellular location">
    <subcellularLocation>
        <location evidence="1">Membrane</location>
        <topology evidence="1">Multi-pass membrane protein</topology>
    </subcellularLocation>
</comment>
<proteinExistence type="predicted"/>
<dbReference type="SUPFAM" id="SSF161111">
    <property type="entry name" value="Cation efflux protein transmembrane domain-like"/>
    <property type="match status" value="1"/>
</dbReference>
<evidence type="ECO:0000256" key="3">
    <source>
        <dbReference type="ARBA" id="ARBA00022692"/>
    </source>
</evidence>
<evidence type="ECO:0000256" key="4">
    <source>
        <dbReference type="ARBA" id="ARBA00022989"/>
    </source>
</evidence>
<dbReference type="PANTHER" id="PTHR43840">
    <property type="entry name" value="MITOCHONDRIAL METAL TRANSPORTER 1-RELATED"/>
    <property type="match status" value="1"/>
</dbReference>
<gene>
    <name evidence="8" type="ORF">DEBURN_LOCUS8615</name>
</gene>
<evidence type="ECO:0000259" key="6">
    <source>
        <dbReference type="Pfam" id="PF01545"/>
    </source>
</evidence>
<evidence type="ECO:0000256" key="2">
    <source>
        <dbReference type="ARBA" id="ARBA00022448"/>
    </source>
</evidence>
<dbReference type="InterPro" id="IPR027469">
    <property type="entry name" value="Cation_efflux_TMD_sf"/>
</dbReference>
<evidence type="ECO:0000256" key="5">
    <source>
        <dbReference type="ARBA" id="ARBA00023136"/>
    </source>
</evidence>
<dbReference type="EMBL" id="CAJVPK010001322">
    <property type="protein sequence ID" value="CAG8581921.1"/>
    <property type="molecule type" value="Genomic_DNA"/>
</dbReference>
<dbReference type="InterPro" id="IPR050291">
    <property type="entry name" value="CDF_Transporter"/>
</dbReference>
<dbReference type="InterPro" id="IPR036837">
    <property type="entry name" value="Cation_efflux_CTD_sf"/>
</dbReference>
<keyword evidence="9" id="KW-1185">Reference proteome</keyword>
<organism evidence="8 9">
    <name type="scientific">Diversispora eburnea</name>
    <dbReference type="NCBI Taxonomy" id="1213867"/>
    <lineage>
        <taxon>Eukaryota</taxon>
        <taxon>Fungi</taxon>
        <taxon>Fungi incertae sedis</taxon>
        <taxon>Mucoromycota</taxon>
        <taxon>Glomeromycotina</taxon>
        <taxon>Glomeromycetes</taxon>
        <taxon>Diversisporales</taxon>
        <taxon>Diversisporaceae</taxon>
        <taxon>Diversispora</taxon>
    </lineage>
</organism>
<dbReference type="FunFam" id="3.30.70.1350:FF:000010">
    <property type="entry name" value="Cation efflux family protein, putative"/>
    <property type="match status" value="1"/>
</dbReference>
<evidence type="ECO:0000256" key="1">
    <source>
        <dbReference type="ARBA" id="ARBA00004141"/>
    </source>
</evidence>
<reference evidence="8" key="1">
    <citation type="submission" date="2021-06" db="EMBL/GenBank/DDBJ databases">
        <authorList>
            <person name="Kallberg Y."/>
            <person name="Tangrot J."/>
            <person name="Rosling A."/>
        </authorList>
    </citation>
    <scope>NUCLEOTIDE SEQUENCE</scope>
    <source>
        <strain evidence="8">AZ414A</strain>
    </source>
</reference>
<dbReference type="OrthoDB" id="435980at2759"/>
<feature type="domain" description="Cation efflux protein transmembrane" evidence="6">
    <location>
        <begin position="1"/>
        <end position="169"/>
    </location>
</feature>
<dbReference type="InterPro" id="IPR002524">
    <property type="entry name" value="Cation_efflux"/>
</dbReference>
<feature type="domain" description="Cation efflux protein cytoplasmic" evidence="7">
    <location>
        <begin position="183"/>
        <end position="255"/>
    </location>
</feature>
<comment type="caution">
    <text evidence="8">The sequence shown here is derived from an EMBL/GenBank/DDBJ whole genome shotgun (WGS) entry which is preliminary data.</text>
</comment>
<dbReference type="GO" id="GO:0030003">
    <property type="term" value="P:intracellular monoatomic cation homeostasis"/>
    <property type="evidence" value="ECO:0007669"/>
    <property type="project" value="UniProtKB-ARBA"/>
</dbReference>
<dbReference type="Gene3D" id="3.30.70.1350">
    <property type="entry name" value="Cation efflux protein, cytoplasmic domain"/>
    <property type="match status" value="1"/>
</dbReference>
<dbReference type="Gene3D" id="1.20.1510.10">
    <property type="entry name" value="Cation efflux protein transmembrane domain"/>
    <property type="match status" value="1"/>
</dbReference>
<dbReference type="GO" id="GO:0008324">
    <property type="term" value="F:monoatomic cation transmembrane transporter activity"/>
    <property type="evidence" value="ECO:0007669"/>
    <property type="project" value="InterPro"/>
</dbReference>
<dbReference type="PANTHER" id="PTHR43840:SF15">
    <property type="entry name" value="MITOCHONDRIAL METAL TRANSPORTER 1-RELATED"/>
    <property type="match status" value="1"/>
</dbReference>
<protein>
    <submittedName>
        <fullName evidence="8">4011_t:CDS:1</fullName>
    </submittedName>
</protein>